<evidence type="ECO:0000256" key="4">
    <source>
        <dbReference type="ARBA" id="ARBA00022692"/>
    </source>
</evidence>
<dbReference type="PANTHER" id="PTHR30065">
    <property type="entry name" value="FLAGELLAR BIOSYNTHETIC PROTEIN FLIR"/>
    <property type="match status" value="1"/>
</dbReference>
<dbReference type="PaxDb" id="123214-PERMA_0707"/>
<feature type="transmembrane region" description="Helical" evidence="7">
    <location>
        <begin position="213"/>
        <end position="241"/>
    </location>
</feature>
<dbReference type="EMBL" id="CP001230">
    <property type="protein sequence ID" value="ACO04533.1"/>
    <property type="molecule type" value="Genomic_DNA"/>
</dbReference>
<feature type="transmembrane region" description="Helical" evidence="7">
    <location>
        <begin position="128"/>
        <end position="152"/>
    </location>
</feature>
<dbReference type="KEGG" id="pmx:PERMA_0707"/>
<evidence type="ECO:0000256" key="1">
    <source>
        <dbReference type="ARBA" id="ARBA00004651"/>
    </source>
</evidence>
<evidence type="ECO:0000256" key="5">
    <source>
        <dbReference type="ARBA" id="ARBA00022989"/>
    </source>
</evidence>
<evidence type="ECO:0000256" key="2">
    <source>
        <dbReference type="ARBA" id="ARBA00009772"/>
    </source>
</evidence>
<feature type="transmembrane region" description="Helical" evidence="7">
    <location>
        <begin position="95"/>
        <end position="116"/>
    </location>
</feature>
<accession>C0QP99</accession>
<dbReference type="OrthoDB" id="9807748at2"/>
<organism evidence="8 9">
    <name type="scientific">Persephonella marina (strain DSM 14350 / EX-H1)</name>
    <dbReference type="NCBI Taxonomy" id="123214"/>
    <lineage>
        <taxon>Bacteria</taxon>
        <taxon>Pseudomonadati</taxon>
        <taxon>Aquificota</taxon>
        <taxon>Aquificia</taxon>
        <taxon>Aquificales</taxon>
        <taxon>Hydrogenothermaceae</taxon>
        <taxon>Persephonella</taxon>
    </lineage>
</organism>
<dbReference type="PANTHER" id="PTHR30065:SF1">
    <property type="entry name" value="SURFACE PRESENTATION OF ANTIGENS PROTEIN SPAR"/>
    <property type="match status" value="1"/>
</dbReference>
<keyword evidence="5 7" id="KW-1133">Transmembrane helix</keyword>
<dbReference type="STRING" id="123214.PERMA_0707"/>
<dbReference type="Pfam" id="PF01311">
    <property type="entry name" value="Bac_export_1"/>
    <property type="match status" value="1"/>
</dbReference>
<feature type="transmembrane region" description="Helical" evidence="7">
    <location>
        <begin position="9"/>
        <end position="29"/>
    </location>
</feature>
<dbReference type="GO" id="GO:0006605">
    <property type="term" value="P:protein targeting"/>
    <property type="evidence" value="ECO:0007669"/>
    <property type="project" value="InterPro"/>
</dbReference>
<evidence type="ECO:0000256" key="6">
    <source>
        <dbReference type="ARBA" id="ARBA00023136"/>
    </source>
</evidence>
<dbReference type="InterPro" id="IPR002010">
    <property type="entry name" value="T3SS_IM_R"/>
</dbReference>
<feature type="transmembrane region" description="Helical" evidence="7">
    <location>
        <begin position="68"/>
        <end position="89"/>
    </location>
</feature>
<name>C0QP99_PERMH</name>
<keyword evidence="6 7" id="KW-0472">Membrane</keyword>
<proteinExistence type="inferred from homology"/>
<feature type="transmembrane region" description="Helical" evidence="7">
    <location>
        <begin position="41"/>
        <end position="61"/>
    </location>
</feature>
<keyword evidence="3" id="KW-1003">Cell membrane</keyword>
<evidence type="ECO:0000313" key="9">
    <source>
        <dbReference type="Proteomes" id="UP000001366"/>
    </source>
</evidence>
<feature type="transmembrane region" description="Helical" evidence="7">
    <location>
        <begin position="178"/>
        <end position="201"/>
    </location>
</feature>
<dbReference type="PRINTS" id="PR00953">
    <property type="entry name" value="TYPE3IMRPROT"/>
</dbReference>
<keyword evidence="9" id="KW-1185">Reference proteome</keyword>
<keyword evidence="8" id="KW-0969">Cilium</keyword>
<dbReference type="HOGENOM" id="CLU_063626_2_2_0"/>
<sequence length="260" mass="29084">MNPLITPEIAITFGLVLSRIIGIFLSFPLLNTGLIPANVRILLVVSLSFYIMKIFGINAGISPENFSVLLYFLLVLKELLMGFLLGLLVNLFISAFSYAAEIISYFMGFTIVNLFDPTFGQISVLDRFFILLFYLLFFITGAYQIVLGSLFMTFKIMPVGKLYINTDIFPHLLEKLPILFYLALKIAFPFVLILLIVNVALALINRLIPQINVFIVGLPLQIFVGLASLAIGTSLIIYFSISVIERLSEEYIKAVTVMGK</sequence>
<dbReference type="RefSeq" id="WP_012676770.1">
    <property type="nucleotide sequence ID" value="NC_012440.1"/>
</dbReference>
<keyword evidence="4 7" id="KW-0812">Transmembrane</keyword>
<evidence type="ECO:0000313" key="8">
    <source>
        <dbReference type="EMBL" id="ACO04533.1"/>
    </source>
</evidence>
<dbReference type="eggNOG" id="COG1684">
    <property type="taxonomic scope" value="Bacteria"/>
</dbReference>
<evidence type="ECO:0000256" key="3">
    <source>
        <dbReference type="ARBA" id="ARBA00022475"/>
    </source>
</evidence>
<comment type="subcellular location">
    <subcellularLocation>
        <location evidence="1">Cell membrane</location>
        <topology evidence="1">Multi-pass membrane protein</topology>
    </subcellularLocation>
</comment>
<dbReference type="Proteomes" id="UP000001366">
    <property type="component" value="Chromosome"/>
</dbReference>
<protein>
    <submittedName>
        <fullName evidence="8">Flagellar biosynthetic protein FliR</fullName>
    </submittedName>
</protein>
<reference evidence="8 9" key="1">
    <citation type="journal article" date="2009" name="J. Bacteriol.">
        <title>Complete and draft genome sequences of six members of the Aquificales.</title>
        <authorList>
            <person name="Reysenbach A.L."/>
            <person name="Hamamura N."/>
            <person name="Podar M."/>
            <person name="Griffiths E."/>
            <person name="Ferreira S."/>
            <person name="Hochstein R."/>
            <person name="Heidelberg J."/>
            <person name="Johnson J."/>
            <person name="Mead D."/>
            <person name="Pohorille A."/>
            <person name="Sarmiento M."/>
            <person name="Schweighofer K."/>
            <person name="Seshadri R."/>
            <person name="Voytek M.A."/>
        </authorList>
    </citation>
    <scope>NUCLEOTIDE SEQUENCE [LARGE SCALE GENOMIC DNA]</scope>
    <source>
        <strain evidence="9">DSM 14350 / EX-H1</strain>
    </source>
</reference>
<dbReference type="GO" id="GO:0005886">
    <property type="term" value="C:plasma membrane"/>
    <property type="evidence" value="ECO:0007669"/>
    <property type="project" value="UniProtKB-SubCell"/>
</dbReference>
<keyword evidence="8" id="KW-0966">Cell projection</keyword>
<dbReference type="AlphaFoldDB" id="C0QP99"/>
<evidence type="ECO:0000256" key="7">
    <source>
        <dbReference type="SAM" id="Phobius"/>
    </source>
</evidence>
<comment type="similarity">
    <text evidence="2">Belongs to the FliR/MopE/SpaR family.</text>
</comment>
<gene>
    <name evidence="8" type="ordered locus">PERMA_0707</name>
</gene>
<keyword evidence="8" id="KW-0282">Flagellum</keyword>